<organism evidence="15 16">
    <name type="scientific">Calocera cornea HHB12733</name>
    <dbReference type="NCBI Taxonomy" id="1353952"/>
    <lineage>
        <taxon>Eukaryota</taxon>
        <taxon>Fungi</taxon>
        <taxon>Dikarya</taxon>
        <taxon>Basidiomycota</taxon>
        <taxon>Agaricomycotina</taxon>
        <taxon>Dacrymycetes</taxon>
        <taxon>Dacrymycetales</taxon>
        <taxon>Dacrymycetaceae</taxon>
        <taxon>Calocera</taxon>
    </lineage>
</organism>
<evidence type="ECO:0000256" key="14">
    <source>
        <dbReference type="RuleBase" id="RU000461"/>
    </source>
</evidence>
<dbReference type="AlphaFoldDB" id="A0A165FEF5"/>
<evidence type="ECO:0000256" key="1">
    <source>
        <dbReference type="ARBA" id="ARBA00001971"/>
    </source>
</evidence>
<dbReference type="InterPro" id="IPR002401">
    <property type="entry name" value="Cyt_P450_E_grp-I"/>
</dbReference>
<dbReference type="InParanoid" id="A0A165FEF5"/>
<evidence type="ECO:0000256" key="8">
    <source>
        <dbReference type="ARBA" id="ARBA00022989"/>
    </source>
</evidence>
<comment type="pathway">
    <text evidence="3">Secondary metabolite biosynthesis.</text>
</comment>
<gene>
    <name evidence="15" type="ORF">CALCODRAFT_470773</name>
</gene>
<evidence type="ECO:0000256" key="10">
    <source>
        <dbReference type="ARBA" id="ARBA00023004"/>
    </source>
</evidence>
<dbReference type="GO" id="GO:0004497">
    <property type="term" value="F:monooxygenase activity"/>
    <property type="evidence" value="ECO:0007669"/>
    <property type="project" value="UniProtKB-KW"/>
</dbReference>
<evidence type="ECO:0000256" key="11">
    <source>
        <dbReference type="ARBA" id="ARBA00023033"/>
    </source>
</evidence>
<dbReference type="GO" id="GO:0005506">
    <property type="term" value="F:iron ion binding"/>
    <property type="evidence" value="ECO:0007669"/>
    <property type="project" value="InterPro"/>
</dbReference>
<dbReference type="GO" id="GO:0016020">
    <property type="term" value="C:membrane"/>
    <property type="evidence" value="ECO:0007669"/>
    <property type="project" value="UniProtKB-SubCell"/>
</dbReference>
<keyword evidence="12" id="KW-0472">Membrane</keyword>
<evidence type="ECO:0000256" key="6">
    <source>
        <dbReference type="ARBA" id="ARBA00022692"/>
    </source>
</evidence>
<dbReference type="PANTHER" id="PTHR46300">
    <property type="entry name" value="P450, PUTATIVE (EUROFUNG)-RELATED-RELATED"/>
    <property type="match status" value="1"/>
</dbReference>
<dbReference type="OrthoDB" id="2789670at2759"/>
<dbReference type="PANTHER" id="PTHR46300:SF2">
    <property type="entry name" value="CYTOCHROME P450 MONOOXYGENASE ALNH-RELATED"/>
    <property type="match status" value="1"/>
</dbReference>
<sequence>MYIKLHEWSKQYGPIFSFNAAGQRVVVLNSAKVAGDVLDRLSAYSSNRPAWIKLNDFLSQGGNVVGLPAGDTWRRLRKAIHEVLNVRNVNGFRPMQAQEAAITIYYLLKCPHVNLVKHFHRTSASIVWRSMYGGEPLELNGPDPSERLEELSADAFKAALPGNSLVDMFPPLRHLYSRLAWLRRPFDEWYLESTTIFLDLYGSAKDASALGEPCVSNNLGKLSDDYGISGTMKAWTAGVVFSAGQDTTATSLRFFVLALLLHPEIMLKAHAELDAIIGDRMPTFEDRDRLPYISAIVKEVARWHPAAPSGVPHSASEDFVYEGYMIPRGTWIIDNIWSQTRDPALYHEANTFDPSRFLDGEGRIKSGAPDSHDDWLGFGHGRRICPGRDLAANSLFITFASLLWAFEFRNVEGKAVHEGFGLVDNFITVQPAPFDVDLIPRFKDLDLRLGENVAHLS</sequence>
<evidence type="ECO:0000256" key="13">
    <source>
        <dbReference type="PIRSR" id="PIRSR602401-1"/>
    </source>
</evidence>
<accession>A0A165FEF5</accession>
<dbReference type="STRING" id="1353952.A0A165FEF5"/>
<evidence type="ECO:0000256" key="3">
    <source>
        <dbReference type="ARBA" id="ARBA00005179"/>
    </source>
</evidence>
<keyword evidence="9 14" id="KW-0560">Oxidoreductase</keyword>
<keyword evidence="10 13" id="KW-0408">Iron</keyword>
<feature type="binding site" description="axial binding residue" evidence="13">
    <location>
        <position position="385"/>
    </location>
    <ligand>
        <name>heme</name>
        <dbReference type="ChEBI" id="CHEBI:30413"/>
    </ligand>
    <ligandPart>
        <name>Fe</name>
        <dbReference type="ChEBI" id="CHEBI:18248"/>
    </ligandPart>
</feature>
<evidence type="ECO:0000256" key="2">
    <source>
        <dbReference type="ARBA" id="ARBA00004370"/>
    </source>
</evidence>
<comment type="cofactor">
    <cofactor evidence="1 13">
        <name>heme</name>
        <dbReference type="ChEBI" id="CHEBI:30413"/>
    </cofactor>
</comment>
<evidence type="ECO:0000256" key="5">
    <source>
        <dbReference type="ARBA" id="ARBA00022617"/>
    </source>
</evidence>
<keyword evidence="5 13" id="KW-0349">Heme</keyword>
<dbReference type="PRINTS" id="PR00385">
    <property type="entry name" value="P450"/>
</dbReference>
<dbReference type="PROSITE" id="PS00086">
    <property type="entry name" value="CYTOCHROME_P450"/>
    <property type="match status" value="1"/>
</dbReference>
<evidence type="ECO:0000256" key="9">
    <source>
        <dbReference type="ARBA" id="ARBA00023002"/>
    </source>
</evidence>
<dbReference type="InterPro" id="IPR017972">
    <property type="entry name" value="Cyt_P450_CS"/>
</dbReference>
<evidence type="ECO:0000256" key="7">
    <source>
        <dbReference type="ARBA" id="ARBA00022723"/>
    </source>
</evidence>
<dbReference type="PRINTS" id="PR00463">
    <property type="entry name" value="EP450I"/>
</dbReference>
<comment type="subcellular location">
    <subcellularLocation>
        <location evidence="2">Membrane</location>
    </subcellularLocation>
</comment>
<dbReference type="CDD" id="cd11065">
    <property type="entry name" value="CYP64-like"/>
    <property type="match status" value="1"/>
</dbReference>
<dbReference type="GO" id="GO:0020037">
    <property type="term" value="F:heme binding"/>
    <property type="evidence" value="ECO:0007669"/>
    <property type="project" value="InterPro"/>
</dbReference>
<dbReference type="GO" id="GO:0016705">
    <property type="term" value="F:oxidoreductase activity, acting on paired donors, with incorporation or reduction of molecular oxygen"/>
    <property type="evidence" value="ECO:0007669"/>
    <property type="project" value="InterPro"/>
</dbReference>
<keyword evidence="7 13" id="KW-0479">Metal-binding</keyword>
<evidence type="ECO:0000313" key="15">
    <source>
        <dbReference type="EMBL" id="KZT56625.1"/>
    </source>
</evidence>
<protein>
    <submittedName>
        <fullName evidence="15">Cytochrome P450</fullName>
    </submittedName>
</protein>
<name>A0A165FEF5_9BASI</name>
<comment type="similarity">
    <text evidence="4 14">Belongs to the cytochrome P450 family.</text>
</comment>
<proteinExistence type="inferred from homology"/>
<evidence type="ECO:0000256" key="4">
    <source>
        <dbReference type="ARBA" id="ARBA00010617"/>
    </source>
</evidence>
<dbReference type="InterPro" id="IPR036396">
    <property type="entry name" value="Cyt_P450_sf"/>
</dbReference>
<evidence type="ECO:0000313" key="16">
    <source>
        <dbReference type="Proteomes" id="UP000076842"/>
    </source>
</evidence>
<dbReference type="SUPFAM" id="SSF48264">
    <property type="entry name" value="Cytochrome P450"/>
    <property type="match status" value="1"/>
</dbReference>
<dbReference type="Proteomes" id="UP000076842">
    <property type="component" value="Unassembled WGS sequence"/>
</dbReference>
<keyword evidence="11 14" id="KW-0503">Monooxygenase</keyword>
<dbReference type="EMBL" id="KV423974">
    <property type="protein sequence ID" value="KZT56625.1"/>
    <property type="molecule type" value="Genomic_DNA"/>
</dbReference>
<dbReference type="InterPro" id="IPR001128">
    <property type="entry name" value="Cyt_P450"/>
</dbReference>
<reference evidence="15 16" key="1">
    <citation type="journal article" date="2016" name="Mol. Biol. Evol.">
        <title>Comparative Genomics of Early-Diverging Mushroom-Forming Fungi Provides Insights into the Origins of Lignocellulose Decay Capabilities.</title>
        <authorList>
            <person name="Nagy L.G."/>
            <person name="Riley R."/>
            <person name="Tritt A."/>
            <person name="Adam C."/>
            <person name="Daum C."/>
            <person name="Floudas D."/>
            <person name="Sun H."/>
            <person name="Yadav J.S."/>
            <person name="Pangilinan J."/>
            <person name="Larsson K.H."/>
            <person name="Matsuura K."/>
            <person name="Barry K."/>
            <person name="Labutti K."/>
            <person name="Kuo R."/>
            <person name="Ohm R.A."/>
            <person name="Bhattacharya S.S."/>
            <person name="Shirouzu T."/>
            <person name="Yoshinaga Y."/>
            <person name="Martin F.M."/>
            <person name="Grigoriev I.V."/>
            <person name="Hibbett D.S."/>
        </authorList>
    </citation>
    <scope>NUCLEOTIDE SEQUENCE [LARGE SCALE GENOMIC DNA]</scope>
    <source>
        <strain evidence="15 16">HHB12733</strain>
    </source>
</reference>
<dbReference type="Gene3D" id="1.10.630.10">
    <property type="entry name" value="Cytochrome P450"/>
    <property type="match status" value="1"/>
</dbReference>
<evidence type="ECO:0000256" key="12">
    <source>
        <dbReference type="ARBA" id="ARBA00023136"/>
    </source>
</evidence>
<dbReference type="InterPro" id="IPR050364">
    <property type="entry name" value="Cytochrome_P450_fung"/>
</dbReference>
<dbReference type="Pfam" id="PF00067">
    <property type="entry name" value="p450"/>
    <property type="match status" value="1"/>
</dbReference>
<keyword evidence="8" id="KW-1133">Transmembrane helix</keyword>
<keyword evidence="16" id="KW-1185">Reference proteome</keyword>
<keyword evidence="6" id="KW-0812">Transmembrane</keyword>